<dbReference type="EMBL" id="CP011129">
    <property type="protein sequence ID" value="ALN79438.1"/>
    <property type="molecule type" value="Genomic_DNA"/>
</dbReference>
<dbReference type="Pfam" id="PF09684">
    <property type="entry name" value="Tail_P2_I"/>
    <property type="match status" value="1"/>
</dbReference>
<reference evidence="1 2" key="1">
    <citation type="journal article" date="2015" name="BMC Genomics">
        <title>Comparative genomics and metabolic profiling of the genus Lysobacter.</title>
        <authorList>
            <person name="de Bruijn I."/>
            <person name="Cheng X."/>
            <person name="de Jager V."/>
            <person name="Exposito R.G."/>
            <person name="Watrous J."/>
            <person name="Patel N."/>
            <person name="Postma J."/>
            <person name="Dorrestein P.C."/>
            <person name="Kobayashi D."/>
            <person name="Raaijmakers J.M."/>
        </authorList>
    </citation>
    <scope>NUCLEOTIDE SEQUENCE [LARGE SCALE GENOMIC DNA]</scope>
    <source>
        <strain evidence="1 2">76</strain>
    </source>
</reference>
<dbReference type="Proteomes" id="UP000060787">
    <property type="component" value="Chromosome"/>
</dbReference>
<sequence>MNSLLPPNATALQRALETTNAAAADVPILLREIRDPDRCPLAFLPWLAWDRSIDSWKPYWSEPVKRARVRAATDIQRRKGTAQSVRDVVAAFGGAVVLREWWQTEPKGPPHTFDVQLTVSGEHGQVATKEFVADVIAEISRTKPVRSHFTFTQGAYAVGGVGIAAAARVAIHRRLQFQAIEPKEVQTP</sequence>
<evidence type="ECO:0000313" key="1">
    <source>
        <dbReference type="EMBL" id="ALN79438.1"/>
    </source>
</evidence>
<proteinExistence type="predicted"/>
<dbReference type="AlphaFoldDB" id="A0A0S2F7A3"/>
<dbReference type="RefSeq" id="WP_057917021.1">
    <property type="nucleotide sequence ID" value="NZ_CP011129.1"/>
</dbReference>
<dbReference type="PATRIC" id="fig|84531.8.peg.1305"/>
<organism evidence="1 2">
    <name type="scientific">Lysobacter antibioticus</name>
    <dbReference type="NCBI Taxonomy" id="84531"/>
    <lineage>
        <taxon>Bacteria</taxon>
        <taxon>Pseudomonadati</taxon>
        <taxon>Pseudomonadota</taxon>
        <taxon>Gammaproteobacteria</taxon>
        <taxon>Lysobacterales</taxon>
        <taxon>Lysobacteraceae</taxon>
        <taxon>Lysobacter</taxon>
    </lineage>
</organism>
<dbReference type="STRING" id="84531.LA76x_1280"/>
<dbReference type="InterPro" id="IPR006521">
    <property type="entry name" value="Tail_protein_I"/>
</dbReference>
<name>A0A0S2F7A3_LYSAN</name>
<evidence type="ECO:0000313" key="2">
    <source>
        <dbReference type="Proteomes" id="UP000060787"/>
    </source>
</evidence>
<accession>A0A0S2F7A3</accession>
<gene>
    <name evidence="1" type="ORF">LA76x_1280</name>
</gene>
<protein>
    <submittedName>
        <fullName evidence="1">Phage tail protein I</fullName>
    </submittedName>
</protein>
<keyword evidence="2" id="KW-1185">Reference proteome</keyword>
<dbReference type="NCBIfam" id="TIGR01634">
    <property type="entry name" value="tail_P2_I"/>
    <property type="match status" value="1"/>
</dbReference>
<dbReference type="KEGG" id="lab:LA76x_1280"/>